<evidence type="ECO:0000313" key="1">
    <source>
        <dbReference type="EMBL" id="ORE15560.1"/>
    </source>
</evidence>
<reference evidence="1 2" key="1">
    <citation type="journal article" date="2016" name="Proc. Natl. Acad. Sci. U.S.A.">
        <title>Lipid metabolic changes in an early divergent fungus govern the establishment of a mutualistic symbiosis with endobacteria.</title>
        <authorList>
            <person name="Lastovetsky O.A."/>
            <person name="Gaspar M.L."/>
            <person name="Mondo S.J."/>
            <person name="LaButti K.M."/>
            <person name="Sandor L."/>
            <person name="Grigoriev I.V."/>
            <person name="Henry S.A."/>
            <person name="Pawlowska T.E."/>
        </authorList>
    </citation>
    <scope>NUCLEOTIDE SEQUENCE [LARGE SCALE GENOMIC DNA]</scope>
    <source>
        <strain evidence="1 2">ATCC 11559</strain>
    </source>
</reference>
<protein>
    <submittedName>
        <fullName evidence="1">Uncharacterized protein</fullName>
    </submittedName>
</protein>
<gene>
    <name evidence="1" type="ORF">BCV71DRAFT_237451</name>
</gene>
<name>A0A1X0RU85_RHIZD</name>
<accession>A0A1X0RU85</accession>
<dbReference type="Proteomes" id="UP000242381">
    <property type="component" value="Unassembled WGS sequence"/>
</dbReference>
<proteinExistence type="predicted"/>
<sequence length="214" mass="24023">MKDYPLYPLIETETVMSFYKAYNIACAIIHSFQRSNLTFFEINSHDNNVHMNLIDKNKSNILRKKNNSSLDLYSFTQMQIKLVNLTICASLAAIGFATPAPGVEIAHSAFDVNGAPGDINGGAEAISLDDFADMQDEGSIPETAETLLRRSFSFSLAYIACKLIRADELELEEFKHEVLLYAITFPVEWMLSDVDMFCMVTMENTHVSQVEKGK</sequence>
<evidence type="ECO:0000313" key="2">
    <source>
        <dbReference type="Proteomes" id="UP000242381"/>
    </source>
</evidence>
<dbReference type="AlphaFoldDB" id="A0A1X0RU85"/>
<dbReference type="EMBL" id="KV921419">
    <property type="protein sequence ID" value="ORE15560.1"/>
    <property type="molecule type" value="Genomic_DNA"/>
</dbReference>
<organism evidence="1 2">
    <name type="scientific">Rhizopus microsporus</name>
    <dbReference type="NCBI Taxonomy" id="58291"/>
    <lineage>
        <taxon>Eukaryota</taxon>
        <taxon>Fungi</taxon>
        <taxon>Fungi incertae sedis</taxon>
        <taxon>Mucoromycota</taxon>
        <taxon>Mucoromycotina</taxon>
        <taxon>Mucoromycetes</taxon>
        <taxon>Mucorales</taxon>
        <taxon>Mucorineae</taxon>
        <taxon>Rhizopodaceae</taxon>
        <taxon>Rhizopus</taxon>
    </lineage>
</organism>